<organism evidence="4 5">
    <name type="scientific">Cellulomonas hominis</name>
    <dbReference type="NCBI Taxonomy" id="156981"/>
    <lineage>
        <taxon>Bacteria</taxon>
        <taxon>Bacillati</taxon>
        <taxon>Actinomycetota</taxon>
        <taxon>Actinomycetes</taxon>
        <taxon>Micrococcales</taxon>
        <taxon>Cellulomonadaceae</taxon>
        <taxon>Cellulomonas</taxon>
    </lineage>
</organism>
<sequence length="330" mass="34888">MRRLARHDAVRQPAGMTTVLLPSSIALSPGLPDGVEARTYDVDQPLPEALVDADALVVWGNPTSQLADAARRMGRLRWVQTLAAGPDQVLAAGFAPHVRVTSGRGLHDGPVAEHTLALLLAAARRIPELVRAQDEHRWAAELGGRQRLPHEGGEFRSLSGARVLIWGFGSIATRLAPLLTVLGAQVVGVASRPGTRAGYPVITPAEVPDALPGTDVLVGILPATPATRRVLGASVFARLPRHAWVVNVGRGATLDEAALLAAVREERIAGAALDVFETEPLPSGSPLWAEPRILITPHAAGGRPVGADTLLTDNIAAFTRDEPLRNLVTR</sequence>
<dbReference type="GO" id="GO:0016491">
    <property type="term" value="F:oxidoreductase activity"/>
    <property type="evidence" value="ECO:0007669"/>
    <property type="project" value="UniProtKB-KW"/>
</dbReference>
<proteinExistence type="predicted"/>
<dbReference type="SUPFAM" id="SSF52283">
    <property type="entry name" value="Formate/glycerate dehydrogenase catalytic domain-like"/>
    <property type="match status" value="1"/>
</dbReference>
<reference evidence="4 5" key="1">
    <citation type="submission" date="2019-07" db="EMBL/GenBank/DDBJ databases">
        <title>Whole genome shotgun sequence of Cellulomonas hominis NBRC 16055.</title>
        <authorList>
            <person name="Hosoyama A."/>
            <person name="Uohara A."/>
            <person name="Ohji S."/>
            <person name="Ichikawa N."/>
        </authorList>
    </citation>
    <scope>NUCLEOTIDE SEQUENCE [LARGE SCALE GENOMIC DNA]</scope>
    <source>
        <strain evidence="4 5">NBRC 16055</strain>
    </source>
</reference>
<dbReference type="GO" id="GO:0051287">
    <property type="term" value="F:NAD binding"/>
    <property type="evidence" value="ECO:0007669"/>
    <property type="project" value="InterPro"/>
</dbReference>
<evidence type="ECO:0000259" key="3">
    <source>
        <dbReference type="Pfam" id="PF02826"/>
    </source>
</evidence>
<evidence type="ECO:0000313" key="4">
    <source>
        <dbReference type="EMBL" id="GEL47888.1"/>
    </source>
</evidence>
<evidence type="ECO:0000256" key="2">
    <source>
        <dbReference type="ARBA" id="ARBA00023027"/>
    </source>
</evidence>
<feature type="domain" description="D-isomer specific 2-hydroxyacid dehydrogenase NAD-binding" evidence="3">
    <location>
        <begin position="116"/>
        <end position="300"/>
    </location>
</feature>
<dbReference type="PANTHER" id="PTHR43333:SF1">
    <property type="entry name" value="D-ISOMER SPECIFIC 2-HYDROXYACID DEHYDROGENASE NAD-BINDING DOMAIN-CONTAINING PROTEIN"/>
    <property type="match status" value="1"/>
</dbReference>
<accession>A0A511FJ75</accession>
<keyword evidence="2" id="KW-0520">NAD</keyword>
<protein>
    <submittedName>
        <fullName evidence="4">Phosphoglycerate dehydrogenase</fullName>
    </submittedName>
</protein>
<dbReference type="EMBL" id="BJVQ01000052">
    <property type="protein sequence ID" value="GEL47888.1"/>
    <property type="molecule type" value="Genomic_DNA"/>
</dbReference>
<dbReference type="PANTHER" id="PTHR43333">
    <property type="entry name" value="2-HACID_DH_C DOMAIN-CONTAINING PROTEIN"/>
    <property type="match status" value="1"/>
</dbReference>
<keyword evidence="1" id="KW-0560">Oxidoreductase</keyword>
<keyword evidence="5" id="KW-1185">Reference proteome</keyword>
<evidence type="ECO:0000313" key="5">
    <source>
        <dbReference type="Proteomes" id="UP000321723"/>
    </source>
</evidence>
<dbReference type="Gene3D" id="3.40.50.720">
    <property type="entry name" value="NAD(P)-binding Rossmann-like Domain"/>
    <property type="match status" value="2"/>
</dbReference>
<evidence type="ECO:0000256" key="1">
    <source>
        <dbReference type="ARBA" id="ARBA00023002"/>
    </source>
</evidence>
<dbReference type="Pfam" id="PF02826">
    <property type="entry name" value="2-Hacid_dh_C"/>
    <property type="match status" value="1"/>
</dbReference>
<dbReference type="Proteomes" id="UP000321723">
    <property type="component" value="Unassembled WGS sequence"/>
</dbReference>
<dbReference type="AlphaFoldDB" id="A0A511FJ75"/>
<name>A0A511FJ75_9CELL</name>
<dbReference type="SUPFAM" id="SSF51735">
    <property type="entry name" value="NAD(P)-binding Rossmann-fold domains"/>
    <property type="match status" value="1"/>
</dbReference>
<dbReference type="InterPro" id="IPR036291">
    <property type="entry name" value="NAD(P)-bd_dom_sf"/>
</dbReference>
<gene>
    <name evidence="4" type="ORF">CHO01_30040</name>
</gene>
<comment type="caution">
    <text evidence="4">The sequence shown here is derived from an EMBL/GenBank/DDBJ whole genome shotgun (WGS) entry which is preliminary data.</text>
</comment>
<dbReference type="InterPro" id="IPR006140">
    <property type="entry name" value="D-isomer_DH_NAD-bd"/>
</dbReference>